<accession>M3XQM8</accession>
<dbReference type="HOGENOM" id="CLU_2084076_0_0_1"/>
<organism evidence="1">
    <name type="scientific">Mustela putorius furo</name>
    <name type="common">European domestic ferret</name>
    <name type="synonym">Mustela furo</name>
    <dbReference type="NCBI Taxonomy" id="9669"/>
    <lineage>
        <taxon>Eukaryota</taxon>
        <taxon>Metazoa</taxon>
        <taxon>Chordata</taxon>
        <taxon>Craniata</taxon>
        <taxon>Vertebrata</taxon>
        <taxon>Euteleostomi</taxon>
        <taxon>Mammalia</taxon>
        <taxon>Eutheria</taxon>
        <taxon>Laurasiatheria</taxon>
        <taxon>Carnivora</taxon>
        <taxon>Caniformia</taxon>
        <taxon>Musteloidea</taxon>
        <taxon>Mustelidae</taxon>
        <taxon>Mustelinae</taxon>
        <taxon>Mustela</taxon>
    </lineage>
</organism>
<reference evidence="1" key="1">
    <citation type="submission" date="2024-06" db="UniProtKB">
        <authorList>
            <consortium name="Ensembl"/>
        </authorList>
    </citation>
    <scope>IDENTIFICATION</scope>
</reference>
<protein>
    <submittedName>
        <fullName evidence="1">Uncharacterized protein</fullName>
    </submittedName>
</protein>
<dbReference type="AlphaFoldDB" id="M3XQM8"/>
<name>M3XQM8_MUSPF</name>
<dbReference type="Ensembl" id="ENSMPUT00000001406.1">
    <property type="protein sequence ID" value="ENSMPUP00000001378.1"/>
    <property type="gene ID" value="ENSMPUG00000001389.1"/>
</dbReference>
<sequence>MHAQTARSQRRKGTSLQVFGTLPRPLSSSPVTLTASTFPLCLSAQPDSWVLCGFFFPGCRSPTAFRRSAAVTVGLPLCCPFLSVTPVLCLPPLLYVSTGASSSCSRWCLWPPRSPGG</sequence>
<dbReference type="InParanoid" id="M3XQM8"/>
<proteinExistence type="predicted"/>
<evidence type="ECO:0000313" key="1">
    <source>
        <dbReference type="Ensembl" id="ENSMPUP00000001378.1"/>
    </source>
</evidence>
<dbReference type="EMBL" id="AEYP01033242">
    <property type="status" value="NOT_ANNOTATED_CDS"/>
    <property type="molecule type" value="Genomic_DNA"/>
</dbReference>